<evidence type="ECO:0000256" key="1">
    <source>
        <dbReference type="SAM" id="MobiDB-lite"/>
    </source>
</evidence>
<organism evidence="2 3">
    <name type="scientific">Arabis nemorensis</name>
    <dbReference type="NCBI Taxonomy" id="586526"/>
    <lineage>
        <taxon>Eukaryota</taxon>
        <taxon>Viridiplantae</taxon>
        <taxon>Streptophyta</taxon>
        <taxon>Embryophyta</taxon>
        <taxon>Tracheophyta</taxon>
        <taxon>Spermatophyta</taxon>
        <taxon>Magnoliopsida</taxon>
        <taxon>eudicotyledons</taxon>
        <taxon>Gunneridae</taxon>
        <taxon>Pentapetalae</taxon>
        <taxon>rosids</taxon>
        <taxon>malvids</taxon>
        <taxon>Brassicales</taxon>
        <taxon>Brassicaceae</taxon>
        <taxon>Arabideae</taxon>
        <taxon>Arabis</taxon>
    </lineage>
</organism>
<evidence type="ECO:0000313" key="2">
    <source>
        <dbReference type="EMBL" id="VVB04587.1"/>
    </source>
</evidence>
<keyword evidence="3" id="KW-1185">Reference proteome</keyword>
<dbReference type="EMBL" id="CABITT030000005">
    <property type="protein sequence ID" value="VVB04587.1"/>
    <property type="molecule type" value="Genomic_DNA"/>
</dbReference>
<gene>
    <name evidence="2" type="ORF">ANE_LOCUS15031</name>
</gene>
<comment type="caution">
    <text evidence="2">The sequence shown here is derived from an EMBL/GenBank/DDBJ whole genome shotgun (WGS) entry which is preliminary data.</text>
</comment>
<evidence type="ECO:0000313" key="3">
    <source>
        <dbReference type="Proteomes" id="UP000489600"/>
    </source>
</evidence>
<protein>
    <submittedName>
        <fullName evidence="2">Uncharacterized protein</fullName>
    </submittedName>
</protein>
<proteinExistence type="predicted"/>
<accession>A0A565BT83</accession>
<dbReference type="AlphaFoldDB" id="A0A565BT83"/>
<feature type="compositionally biased region" description="Low complexity" evidence="1">
    <location>
        <begin position="25"/>
        <end position="34"/>
    </location>
</feature>
<name>A0A565BT83_9BRAS</name>
<reference evidence="2" key="1">
    <citation type="submission" date="2019-07" db="EMBL/GenBank/DDBJ databases">
        <authorList>
            <person name="Dittberner H."/>
        </authorList>
    </citation>
    <scope>NUCLEOTIDE SEQUENCE [LARGE SCALE GENOMIC DNA]</scope>
</reference>
<feature type="region of interest" description="Disordered" evidence="1">
    <location>
        <begin position="1"/>
        <end position="59"/>
    </location>
</feature>
<dbReference type="Proteomes" id="UP000489600">
    <property type="component" value="Unassembled WGS sequence"/>
</dbReference>
<sequence>MEGKGRVGSSSSSCLTSQLFGPKEPSSSSNFNSIFPPPSKEETSLAPNMGPKVSGKAVL</sequence>